<accession>A0A4Z2GKP8</accession>
<evidence type="ECO:0000313" key="2">
    <source>
        <dbReference type="EMBL" id="TNN54178.1"/>
    </source>
</evidence>
<feature type="compositionally biased region" description="Basic and acidic residues" evidence="1">
    <location>
        <begin position="119"/>
        <end position="134"/>
    </location>
</feature>
<feature type="region of interest" description="Disordered" evidence="1">
    <location>
        <begin position="99"/>
        <end position="134"/>
    </location>
</feature>
<name>A0A4Z2GKP8_9TELE</name>
<dbReference type="Proteomes" id="UP000314294">
    <property type="component" value="Unassembled WGS sequence"/>
</dbReference>
<dbReference type="AlphaFoldDB" id="A0A4Z2GKP8"/>
<comment type="caution">
    <text evidence="2">The sequence shown here is derived from an EMBL/GenBank/DDBJ whole genome shotgun (WGS) entry which is preliminary data.</text>
</comment>
<organism evidence="2 3">
    <name type="scientific">Liparis tanakae</name>
    <name type="common">Tanaka's snailfish</name>
    <dbReference type="NCBI Taxonomy" id="230148"/>
    <lineage>
        <taxon>Eukaryota</taxon>
        <taxon>Metazoa</taxon>
        <taxon>Chordata</taxon>
        <taxon>Craniata</taxon>
        <taxon>Vertebrata</taxon>
        <taxon>Euteleostomi</taxon>
        <taxon>Actinopterygii</taxon>
        <taxon>Neopterygii</taxon>
        <taxon>Teleostei</taxon>
        <taxon>Neoteleostei</taxon>
        <taxon>Acanthomorphata</taxon>
        <taxon>Eupercaria</taxon>
        <taxon>Perciformes</taxon>
        <taxon>Cottioidei</taxon>
        <taxon>Cottales</taxon>
        <taxon>Liparidae</taxon>
        <taxon>Liparis</taxon>
    </lineage>
</organism>
<protein>
    <submittedName>
        <fullName evidence="2">Uncharacterized protein</fullName>
    </submittedName>
</protein>
<keyword evidence="3" id="KW-1185">Reference proteome</keyword>
<reference evidence="2 3" key="1">
    <citation type="submission" date="2019-03" db="EMBL/GenBank/DDBJ databases">
        <title>First draft genome of Liparis tanakae, snailfish: a comprehensive survey of snailfish specific genes.</title>
        <authorList>
            <person name="Kim W."/>
            <person name="Song I."/>
            <person name="Jeong J.-H."/>
            <person name="Kim D."/>
            <person name="Kim S."/>
            <person name="Ryu S."/>
            <person name="Song J.Y."/>
            <person name="Lee S.K."/>
        </authorList>
    </citation>
    <scope>NUCLEOTIDE SEQUENCE [LARGE SCALE GENOMIC DNA]</scope>
    <source>
        <tissue evidence="2">Muscle</tissue>
    </source>
</reference>
<evidence type="ECO:0000313" key="3">
    <source>
        <dbReference type="Proteomes" id="UP000314294"/>
    </source>
</evidence>
<evidence type="ECO:0000256" key="1">
    <source>
        <dbReference type="SAM" id="MobiDB-lite"/>
    </source>
</evidence>
<feature type="compositionally biased region" description="Pro residues" evidence="1">
    <location>
        <begin position="102"/>
        <end position="113"/>
    </location>
</feature>
<gene>
    <name evidence="2" type="ORF">EYF80_035606</name>
</gene>
<proteinExistence type="predicted"/>
<sequence>MAPEAAAYTACRKNRHCLYPKPPQAEVGRLAGLIDFIHRRAEHGPVVRHHRVRERLIAMATAVAENNVRCCCKAGPPVALPPFIDSLLRAYREISPIGKPMLNPPPPLPPPIFIPTGEGSRDGSLELERERLRR</sequence>
<dbReference type="EMBL" id="SRLO01000492">
    <property type="protein sequence ID" value="TNN54178.1"/>
    <property type="molecule type" value="Genomic_DNA"/>
</dbReference>